<evidence type="ECO:0000313" key="3">
    <source>
        <dbReference type="Proteomes" id="UP000029392"/>
    </source>
</evidence>
<dbReference type="STRING" id="1384054.N790_04000"/>
<feature type="transmembrane region" description="Helical" evidence="1">
    <location>
        <begin position="86"/>
        <end position="104"/>
    </location>
</feature>
<keyword evidence="1" id="KW-0472">Membrane</keyword>
<dbReference type="Pfam" id="PF20108">
    <property type="entry name" value="DUF6498"/>
    <property type="match status" value="1"/>
</dbReference>
<keyword evidence="1" id="KW-1133">Transmembrane helix</keyword>
<proteinExistence type="predicted"/>
<dbReference type="EMBL" id="AVCH01000042">
    <property type="protein sequence ID" value="KFN51724.1"/>
    <property type="molecule type" value="Genomic_DNA"/>
</dbReference>
<dbReference type="PATRIC" id="fig|1384054.3.peg.580"/>
<comment type="caution">
    <text evidence="2">The sequence shown here is derived from an EMBL/GenBank/DDBJ whole genome shotgun (WGS) entry which is preliminary data.</text>
</comment>
<keyword evidence="3" id="KW-1185">Reference proteome</keyword>
<dbReference type="AlphaFoldDB" id="A0A091BLN5"/>
<dbReference type="RefSeq" id="WP_043800601.1">
    <property type="nucleotide sequence ID" value="NZ_AVCH01000042.1"/>
</dbReference>
<dbReference type="Proteomes" id="UP000029392">
    <property type="component" value="Unassembled WGS sequence"/>
</dbReference>
<accession>A0A091BLN5</accession>
<gene>
    <name evidence="2" type="ORF">N790_04000</name>
</gene>
<keyword evidence="1" id="KW-0812">Transmembrane</keyword>
<reference evidence="2 3" key="1">
    <citation type="submission" date="2013-09" db="EMBL/GenBank/DDBJ databases">
        <title>Genome sequencing of Arenimonas malthae.</title>
        <authorList>
            <person name="Chen F."/>
            <person name="Wang G."/>
        </authorList>
    </citation>
    <scope>NUCLEOTIDE SEQUENCE [LARGE SCALE GENOMIC DNA]</scope>
    <source>
        <strain evidence="2 3">CC-JY-1</strain>
    </source>
</reference>
<dbReference type="OrthoDB" id="5984940at2"/>
<organism evidence="2 3">
    <name type="scientific">Arenimonas malthae CC-JY-1</name>
    <dbReference type="NCBI Taxonomy" id="1384054"/>
    <lineage>
        <taxon>Bacteria</taxon>
        <taxon>Pseudomonadati</taxon>
        <taxon>Pseudomonadota</taxon>
        <taxon>Gammaproteobacteria</taxon>
        <taxon>Lysobacterales</taxon>
        <taxon>Lysobacteraceae</taxon>
        <taxon>Arenimonas</taxon>
    </lineage>
</organism>
<dbReference type="eggNOG" id="ENOG5031F9J">
    <property type="taxonomic scope" value="Bacteria"/>
</dbReference>
<protein>
    <submittedName>
        <fullName evidence="2">Uncharacterized protein</fullName>
    </submittedName>
</protein>
<sequence>MKAISRDDGTGLAGILGANALTLVLALWQDWSVALLAWPFWLQSVVIGWYARRRMLALKDFSVEGFRVNGRQAEATPETLRSTANFFLMHYGFFHLGYLVFLLAEGDRLAPLDMALVAGTTVAFWLGHRRSHELNLEADTRSRRNLGALMFLPYVRVVPMHLAILLGAASGDSAWALVFFTGLKTAADAALHAVEHRWLRAPAKT</sequence>
<feature type="transmembrane region" description="Helical" evidence="1">
    <location>
        <begin position="12"/>
        <end position="29"/>
    </location>
</feature>
<evidence type="ECO:0000313" key="2">
    <source>
        <dbReference type="EMBL" id="KFN51724.1"/>
    </source>
</evidence>
<feature type="transmembrane region" description="Helical" evidence="1">
    <location>
        <begin position="35"/>
        <end position="51"/>
    </location>
</feature>
<evidence type="ECO:0000256" key="1">
    <source>
        <dbReference type="SAM" id="Phobius"/>
    </source>
</evidence>
<feature type="transmembrane region" description="Helical" evidence="1">
    <location>
        <begin position="148"/>
        <end position="168"/>
    </location>
</feature>
<name>A0A091BLN5_9GAMM</name>
<dbReference type="InterPro" id="IPR045466">
    <property type="entry name" value="DUF6498"/>
</dbReference>